<dbReference type="AlphaFoldDB" id="A0A2H0VC74"/>
<dbReference type="SUPFAM" id="SSF81301">
    <property type="entry name" value="Nucleotidyltransferase"/>
    <property type="match status" value="1"/>
</dbReference>
<dbReference type="SUPFAM" id="SSF81891">
    <property type="entry name" value="Poly A polymerase C-terminal region-like"/>
    <property type="match status" value="1"/>
</dbReference>
<evidence type="ECO:0000313" key="11">
    <source>
        <dbReference type="Proteomes" id="UP000230557"/>
    </source>
</evidence>
<dbReference type="GO" id="GO:0016779">
    <property type="term" value="F:nucleotidyltransferase activity"/>
    <property type="evidence" value="ECO:0007669"/>
    <property type="project" value="UniProtKB-KW"/>
</dbReference>
<protein>
    <submittedName>
        <fullName evidence="10">tRNA adenylyltransferase</fullName>
    </submittedName>
</protein>
<dbReference type="PANTHER" id="PTHR46173:SF1">
    <property type="entry name" value="CCA TRNA NUCLEOTIDYLTRANSFERASE 1, MITOCHONDRIAL"/>
    <property type="match status" value="1"/>
</dbReference>
<keyword evidence="2 8" id="KW-0808">Transferase</keyword>
<evidence type="ECO:0000259" key="9">
    <source>
        <dbReference type="PROSITE" id="PS51831"/>
    </source>
</evidence>
<evidence type="ECO:0000256" key="4">
    <source>
        <dbReference type="ARBA" id="ARBA00022695"/>
    </source>
</evidence>
<organism evidence="10 11">
    <name type="scientific">Candidatus Doudnabacteria bacterium CG10_big_fil_rev_8_21_14_0_10_41_10</name>
    <dbReference type="NCBI Taxonomy" id="1974551"/>
    <lineage>
        <taxon>Bacteria</taxon>
        <taxon>Candidatus Doudnaibacteriota</taxon>
    </lineage>
</organism>
<keyword evidence="4 10" id="KW-0548">Nucleotidyltransferase</keyword>
<sequence>MNKIFTKKINWNPNSPQEKLAVTLISKLSKSGFKTFIVGGYVRDLLLRRKETGAIDLATNATPQQVTKKLEKDYKVVPTGIKHGTVTVVKAGSEIEITTFRKEGKYLDARHPKKVKYIKDQSQDASRRDFTINALYLDVIKKEVIDYVGGFSDLKKKTLRFVGAPDKRIKEDALRLMRAVRFASVFGFKLEPKAIEIIRKNAKLLKKISAERIKQELDKIVKFKNRSRGVVMLLKFGLLKQILPEIEQMNHTVQSQNYHSEGNVFVHTMLALDLVESDADLTTLYGLLLHDLGKIVTLVKTRRKGRAHTSFYGHQHKGVEMASNLLNRLRFSNAETEDILWYIKNHHVPYEITKMRKSKQMSWGLEDRFENLLKIFRADSLATIPTDKKGRKLKPDMRSYYKAVSIMKRARGRKVLQKPLLSGNDVMRVLKVKEGPVVGRALRRVREAQLAGKLKTKTAAIKFLKK</sequence>
<comment type="similarity">
    <text evidence="8">Belongs to the tRNA nucleotidyltransferase/poly(A) polymerase family.</text>
</comment>
<keyword evidence="5" id="KW-0479">Metal-binding</keyword>
<dbReference type="CDD" id="cd05398">
    <property type="entry name" value="NT_ClassII-CCAase"/>
    <property type="match status" value="1"/>
</dbReference>
<dbReference type="Gene3D" id="1.10.3090.10">
    <property type="entry name" value="cca-adding enzyme, domain 2"/>
    <property type="match status" value="1"/>
</dbReference>
<evidence type="ECO:0000256" key="8">
    <source>
        <dbReference type="RuleBase" id="RU003953"/>
    </source>
</evidence>
<dbReference type="InterPro" id="IPR002646">
    <property type="entry name" value="PolA_pol_head_dom"/>
</dbReference>
<keyword evidence="6" id="KW-0547">Nucleotide-binding</keyword>
<dbReference type="GO" id="GO:0046872">
    <property type="term" value="F:metal ion binding"/>
    <property type="evidence" value="ECO:0007669"/>
    <property type="project" value="UniProtKB-KW"/>
</dbReference>
<evidence type="ECO:0000256" key="7">
    <source>
        <dbReference type="ARBA" id="ARBA00022842"/>
    </source>
</evidence>
<dbReference type="InterPro" id="IPR003607">
    <property type="entry name" value="HD/PDEase_dom"/>
</dbReference>
<dbReference type="Pfam" id="PF01966">
    <property type="entry name" value="HD"/>
    <property type="match status" value="1"/>
</dbReference>
<dbReference type="PROSITE" id="PS51831">
    <property type="entry name" value="HD"/>
    <property type="match status" value="1"/>
</dbReference>
<evidence type="ECO:0000256" key="3">
    <source>
        <dbReference type="ARBA" id="ARBA00022694"/>
    </source>
</evidence>
<feature type="domain" description="HD" evidence="9">
    <location>
        <begin position="264"/>
        <end position="372"/>
    </location>
</feature>
<keyword evidence="8" id="KW-0694">RNA-binding</keyword>
<dbReference type="InterPro" id="IPR043519">
    <property type="entry name" value="NT_sf"/>
</dbReference>
<keyword evidence="3" id="KW-0819">tRNA processing</keyword>
<dbReference type="Pfam" id="PF01743">
    <property type="entry name" value="PolyA_pol"/>
    <property type="match status" value="1"/>
</dbReference>
<evidence type="ECO:0000256" key="5">
    <source>
        <dbReference type="ARBA" id="ARBA00022723"/>
    </source>
</evidence>
<comment type="cofactor">
    <cofactor evidence="1">
        <name>Mg(2+)</name>
        <dbReference type="ChEBI" id="CHEBI:18420"/>
    </cofactor>
</comment>
<comment type="caution">
    <text evidence="10">The sequence shown here is derived from an EMBL/GenBank/DDBJ whole genome shotgun (WGS) entry which is preliminary data.</text>
</comment>
<dbReference type="Gene3D" id="3.30.460.10">
    <property type="entry name" value="Beta Polymerase, domain 2"/>
    <property type="match status" value="1"/>
</dbReference>
<dbReference type="EMBL" id="PFAJ01000067">
    <property type="protein sequence ID" value="PIR96718.1"/>
    <property type="molecule type" value="Genomic_DNA"/>
</dbReference>
<proteinExistence type="inferred from homology"/>
<name>A0A2H0VC74_9BACT</name>
<dbReference type="GO" id="GO:0000049">
    <property type="term" value="F:tRNA binding"/>
    <property type="evidence" value="ECO:0007669"/>
    <property type="project" value="TreeGrafter"/>
</dbReference>
<dbReference type="InterPro" id="IPR032828">
    <property type="entry name" value="PolyA_RNA-bd"/>
</dbReference>
<evidence type="ECO:0000256" key="6">
    <source>
        <dbReference type="ARBA" id="ARBA00022741"/>
    </source>
</evidence>
<accession>A0A2H0VC74</accession>
<gene>
    <name evidence="10" type="ORF">COT91_05140</name>
</gene>
<dbReference type="InterPro" id="IPR006674">
    <property type="entry name" value="HD_domain"/>
</dbReference>
<evidence type="ECO:0000256" key="1">
    <source>
        <dbReference type="ARBA" id="ARBA00001946"/>
    </source>
</evidence>
<evidence type="ECO:0000256" key="2">
    <source>
        <dbReference type="ARBA" id="ARBA00022679"/>
    </source>
</evidence>
<keyword evidence="7" id="KW-0460">Magnesium</keyword>
<dbReference type="GO" id="GO:0008033">
    <property type="term" value="P:tRNA processing"/>
    <property type="evidence" value="ECO:0007669"/>
    <property type="project" value="UniProtKB-KW"/>
</dbReference>
<reference evidence="11" key="1">
    <citation type="submission" date="2017-09" db="EMBL/GenBank/DDBJ databases">
        <title>Depth-based differentiation of microbial function through sediment-hosted aquifers and enrichment of novel symbionts in the deep terrestrial subsurface.</title>
        <authorList>
            <person name="Probst A.J."/>
            <person name="Ladd B."/>
            <person name="Jarett J.K."/>
            <person name="Geller-Mcgrath D.E."/>
            <person name="Sieber C.M.K."/>
            <person name="Emerson J.B."/>
            <person name="Anantharaman K."/>
            <person name="Thomas B.C."/>
            <person name="Malmstrom R."/>
            <person name="Stieglmeier M."/>
            <person name="Klingl A."/>
            <person name="Woyke T."/>
            <person name="Ryan C.M."/>
            <person name="Banfield J.F."/>
        </authorList>
    </citation>
    <scope>NUCLEOTIDE SEQUENCE [LARGE SCALE GENOMIC DNA]</scope>
</reference>
<evidence type="ECO:0000313" key="10">
    <source>
        <dbReference type="EMBL" id="PIR96718.1"/>
    </source>
</evidence>
<dbReference type="Pfam" id="PF12627">
    <property type="entry name" value="PolyA_pol_RNAbd"/>
    <property type="match status" value="1"/>
</dbReference>
<dbReference type="CDD" id="cd00077">
    <property type="entry name" value="HDc"/>
    <property type="match status" value="1"/>
</dbReference>
<dbReference type="PANTHER" id="PTHR46173">
    <property type="entry name" value="CCA TRNA NUCLEOTIDYLTRANSFERASE 1, MITOCHONDRIAL"/>
    <property type="match status" value="1"/>
</dbReference>
<dbReference type="GO" id="GO:0000166">
    <property type="term" value="F:nucleotide binding"/>
    <property type="evidence" value="ECO:0007669"/>
    <property type="project" value="UniProtKB-KW"/>
</dbReference>
<dbReference type="Proteomes" id="UP000230557">
    <property type="component" value="Unassembled WGS sequence"/>
</dbReference>
<dbReference type="InterPro" id="IPR050264">
    <property type="entry name" value="Bact_CCA-adding_enz_type3_sf"/>
</dbReference>